<dbReference type="EMBL" id="QTJU01000001">
    <property type="protein sequence ID" value="RFM30074.1"/>
    <property type="molecule type" value="Genomic_DNA"/>
</dbReference>
<dbReference type="RefSeq" id="WP_116845830.1">
    <property type="nucleotide sequence ID" value="NZ_QTJU01000001.1"/>
</dbReference>
<accession>A0A3E1NQH8</accession>
<sequence>MERPKNIGFTTKYLSNRNYLKELSVDGKRTGRFYFYIGFYDKYVSQIIRNGNCISLLTHEIGITSDNFWNTNYFEDLSRFVFWTFNKSFLLTITEKIDLLKLSVLKRCRELLSENPAPYGEQLQNDADEELQWCILKSHNLKKSGQFENMYALDGQNRSAILSALDNKIASHSPTQTLAPENLPSTVQEIQANNTPIFLEMLRPMHGEAEDTLQFIKSKLSEADFEFNLFESIPKLANGKNPYGLNGCIAAMIEFFYQHNYFKPEHTLEEIFKAYQFYSGNRIGKLKVFISEFRNDNNFRKYSARLKELKISRLP</sequence>
<name>A0A3E1NQH8_9BACT</name>
<comment type="caution">
    <text evidence="1">The sequence shown here is derived from an EMBL/GenBank/DDBJ whole genome shotgun (WGS) entry which is preliminary data.</text>
</comment>
<keyword evidence="2" id="KW-1185">Reference proteome</keyword>
<proteinExistence type="predicted"/>
<reference evidence="1 2" key="1">
    <citation type="submission" date="2018-08" db="EMBL/GenBank/DDBJ databases">
        <title>Chitinophagaceae sp. K23C18032701, a novel bacterium isolated from forest soil.</title>
        <authorList>
            <person name="Wang C."/>
        </authorList>
    </citation>
    <scope>NUCLEOTIDE SEQUENCE [LARGE SCALE GENOMIC DNA]</scope>
    <source>
        <strain evidence="1 2">K23C18032701</strain>
    </source>
</reference>
<dbReference type="OrthoDB" id="665794at2"/>
<organism evidence="1 2">
    <name type="scientific">Deminuibacter soli</name>
    <dbReference type="NCBI Taxonomy" id="2291815"/>
    <lineage>
        <taxon>Bacteria</taxon>
        <taxon>Pseudomonadati</taxon>
        <taxon>Bacteroidota</taxon>
        <taxon>Chitinophagia</taxon>
        <taxon>Chitinophagales</taxon>
        <taxon>Chitinophagaceae</taxon>
        <taxon>Deminuibacter</taxon>
    </lineage>
</organism>
<evidence type="ECO:0000313" key="1">
    <source>
        <dbReference type="EMBL" id="RFM30074.1"/>
    </source>
</evidence>
<protein>
    <submittedName>
        <fullName evidence="1">Uncharacterized protein</fullName>
    </submittedName>
</protein>
<gene>
    <name evidence="1" type="ORF">DXN05_03620</name>
</gene>
<dbReference type="Proteomes" id="UP000261284">
    <property type="component" value="Unassembled WGS sequence"/>
</dbReference>
<evidence type="ECO:0000313" key="2">
    <source>
        <dbReference type="Proteomes" id="UP000261284"/>
    </source>
</evidence>
<dbReference type="AlphaFoldDB" id="A0A3E1NQH8"/>